<evidence type="ECO:0000256" key="7">
    <source>
        <dbReference type="ARBA" id="ARBA00023027"/>
    </source>
</evidence>
<evidence type="ECO:0000259" key="9">
    <source>
        <dbReference type="Pfam" id="PF04829"/>
    </source>
</evidence>
<keyword evidence="3" id="KW-0808">Transferase</keyword>
<evidence type="ECO:0000256" key="5">
    <source>
        <dbReference type="ARBA" id="ARBA00022913"/>
    </source>
</evidence>
<dbReference type="Pfam" id="PF02267">
    <property type="entry name" value="Rib_hydrolayse"/>
    <property type="match status" value="1"/>
</dbReference>
<dbReference type="Pfam" id="PF04829">
    <property type="entry name" value="PT-VENN"/>
    <property type="match status" value="1"/>
</dbReference>
<feature type="non-terminal residue" evidence="10">
    <location>
        <position position="1"/>
    </location>
</feature>
<proteinExistence type="predicted"/>
<keyword evidence="4" id="KW-0378">Hydrolase</keyword>
<dbReference type="SUPFAM" id="SSF52309">
    <property type="entry name" value="N-(deoxy)ribosyltransferase-like"/>
    <property type="match status" value="1"/>
</dbReference>
<dbReference type="Proteomes" id="UP000198324">
    <property type="component" value="Unassembled WGS sequence"/>
</dbReference>
<keyword evidence="11" id="KW-1185">Reference proteome</keyword>
<dbReference type="GO" id="GO:0061809">
    <property type="term" value="F:NAD+ nucleosidase activity, cyclic ADP-ribose generating"/>
    <property type="evidence" value="ECO:0007669"/>
    <property type="project" value="InterPro"/>
</dbReference>
<dbReference type="RefSeq" id="WP_089272288.1">
    <property type="nucleotide sequence ID" value="NZ_FZOC01000002.1"/>
</dbReference>
<evidence type="ECO:0000256" key="2">
    <source>
        <dbReference type="ARBA" id="ARBA00022656"/>
    </source>
</evidence>
<name>A0A238YTK5_9BACT</name>
<accession>A0A238YTK5</accession>
<dbReference type="GO" id="GO:0090729">
    <property type="term" value="F:toxin activity"/>
    <property type="evidence" value="ECO:0007669"/>
    <property type="project" value="UniProtKB-KW"/>
</dbReference>
<comment type="subcellular location">
    <subcellularLocation>
        <location evidence="1">Target cell</location>
        <location evidence="1">Target cell cytoplasm</location>
    </subcellularLocation>
</comment>
<dbReference type="InterPro" id="IPR006914">
    <property type="entry name" value="VENN_dom"/>
</dbReference>
<dbReference type="EMBL" id="FZOC01000002">
    <property type="protein sequence ID" value="SNR73994.1"/>
    <property type="molecule type" value="Genomic_DNA"/>
</dbReference>
<feature type="domain" description="VENN motif-containing" evidence="9">
    <location>
        <begin position="86"/>
        <end position="118"/>
    </location>
</feature>
<dbReference type="AlphaFoldDB" id="A0A238YTK5"/>
<evidence type="ECO:0000256" key="4">
    <source>
        <dbReference type="ARBA" id="ARBA00022801"/>
    </source>
</evidence>
<keyword evidence="8" id="KW-1015">Disulfide bond</keyword>
<evidence type="ECO:0000313" key="11">
    <source>
        <dbReference type="Proteomes" id="UP000198324"/>
    </source>
</evidence>
<dbReference type="GO" id="GO:0016740">
    <property type="term" value="F:transferase activity"/>
    <property type="evidence" value="ECO:0007669"/>
    <property type="project" value="UniProtKB-KW"/>
</dbReference>
<keyword evidence="6" id="KW-0843">Virulence</keyword>
<keyword evidence="5" id="KW-1266">Target cell cytoplasm</keyword>
<evidence type="ECO:0000256" key="8">
    <source>
        <dbReference type="ARBA" id="ARBA00023157"/>
    </source>
</evidence>
<evidence type="ECO:0000256" key="3">
    <source>
        <dbReference type="ARBA" id="ARBA00022679"/>
    </source>
</evidence>
<evidence type="ECO:0000256" key="6">
    <source>
        <dbReference type="ARBA" id="ARBA00023026"/>
    </source>
</evidence>
<organism evidence="10 11">
    <name type="scientific">Humidesulfovibrio mexicanus</name>
    <dbReference type="NCBI Taxonomy" id="147047"/>
    <lineage>
        <taxon>Bacteria</taxon>
        <taxon>Pseudomonadati</taxon>
        <taxon>Thermodesulfobacteriota</taxon>
        <taxon>Desulfovibrionia</taxon>
        <taxon>Desulfovibrionales</taxon>
        <taxon>Desulfovibrionaceae</taxon>
        <taxon>Humidesulfovibrio</taxon>
    </lineage>
</organism>
<dbReference type="GO" id="GO:0016020">
    <property type="term" value="C:membrane"/>
    <property type="evidence" value="ECO:0007669"/>
    <property type="project" value="UniProtKB-ARBA"/>
</dbReference>
<gene>
    <name evidence="10" type="ORF">SAMN04488503_0953</name>
</gene>
<keyword evidence="7" id="KW-0520">NAD</keyword>
<evidence type="ECO:0000313" key="10">
    <source>
        <dbReference type="EMBL" id="SNR73994.1"/>
    </source>
</evidence>
<reference evidence="10 11" key="1">
    <citation type="submission" date="2017-06" db="EMBL/GenBank/DDBJ databases">
        <authorList>
            <person name="Kim H.J."/>
            <person name="Triplett B.A."/>
        </authorList>
    </citation>
    <scope>NUCLEOTIDE SEQUENCE [LARGE SCALE GENOMIC DNA]</scope>
    <source>
        <strain evidence="10 11">DSM 13116</strain>
    </source>
</reference>
<sequence>LGAKAANEIGAAAKAGDLDYVTHKIAHAALGGAMAAADGKDAASGALGAVVGEVAAQALRASLEKAIRTGEIGPDKVQEWIDRGVNLSKLTAGLTAAAAGMDVSTAAQTGGNAAENNAYKTVINLIKLAYLVAIGKSDVGQALEQIGRGEDPLSQAIAGGVERAVALSSEKYPEETKKVLGLLSGLTEKLGATITYLDDSTGQVVSRNWNELDESTRAKIVGGIAVVGIDLPADCVKKIKVLRETAVELRQAERVTVAASEAAASQANKLAQLATKTDEAVFWSGLGEKGEQIAAQYAIKNGGKTLENVAKGIMPDYVPSDLSVQQIWKEASKAFAENAKGDVKVILGDSVRPESIWNTVELPTLKANKNVTRIIRIDPKTQAEVVIFKR</sequence>
<keyword evidence="2" id="KW-0800">Toxin</keyword>
<dbReference type="InterPro" id="IPR003193">
    <property type="entry name" value="ADP-ribosyl_cyclase"/>
</dbReference>
<protein>
    <submittedName>
        <fullName evidence="10">ADP-ribosyl cyclase</fullName>
    </submittedName>
</protein>
<evidence type="ECO:0000256" key="1">
    <source>
        <dbReference type="ARBA" id="ARBA00004219"/>
    </source>
</evidence>